<sequence>MSFHVDAWDPSYGASLDASAPGPADGLDVEVELPAEQWRPLDAPAGLKPPATVLMVDGVRRIDARIWTAGIGGTPPSPGLACSYAAGVVRCATGTATVAAATVERSIFTSAADQSDVDAGTTVRYKTVRIEGAQDADLMAAMQTALMQLEQRTTTDVLATLSGGDELVVVDGPLRGPGAPPRVIGYAKTQQKQYLPDHLLPVVGALSPGQRTPVFRIGGRWSRYTWYLRQPGGIPIPWSGVVRLECSAELAPAQAIELAELSCVTLPRYASSAVKDPRAPQQLVPIGGLEQRLRRMLGDTKLLQRALAAASART</sequence>
<gene>
    <name evidence="1" type="ORF">ACFOZ4_32645</name>
</gene>
<dbReference type="InterPro" id="IPR012337">
    <property type="entry name" value="RNaseH-like_sf"/>
</dbReference>
<reference evidence="2" key="1">
    <citation type="journal article" date="2019" name="Int. J. Syst. Evol. Microbiol.">
        <title>The Global Catalogue of Microorganisms (GCM) 10K type strain sequencing project: providing services to taxonomists for standard genome sequencing and annotation.</title>
        <authorList>
            <consortium name="The Broad Institute Genomics Platform"/>
            <consortium name="The Broad Institute Genome Sequencing Center for Infectious Disease"/>
            <person name="Wu L."/>
            <person name="Ma J."/>
        </authorList>
    </citation>
    <scope>NUCLEOTIDE SEQUENCE [LARGE SCALE GENOMIC DNA]</scope>
    <source>
        <strain evidence="2">CGMCC 4.7289</strain>
    </source>
</reference>
<dbReference type="Proteomes" id="UP001595816">
    <property type="component" value="Unassembled WGS sequence"/>
</dbReference>
<proteinExistence type="predicted"/>
<comment type="caution">
    <text evidence="1">The sequence shown here is derived from an EMBL/GenBank/DDBJ whole genome shotgun (WGS) entry which is preliminary data.</text>
</comment>
<dbReference type="RefSeq" id="WP_253756419.1">
    <property type="nucleotide sequence ID" value="NZ_JAMZDZ010000001.1"/>
</dbReference>
<dbReference type="EMBL" id="JBHSAY010000021">
    <property type="protein sequence ID" value="MFC4135386.1"/>
    <property type="molecule type" value="Genomic_DNA"/>
</dbReference>
<organism evidence="1 2">
    <name type="scientific">Hamadaea flava</name>
    <dbReference type="NCBI Taxonomy" id="1742688"/>
    <lineage>
        <taxon>Bacteria</taxon>
        <taxon>Bacillati</taxon>
        <taxon>Actinomycetota</taxon>
        <taxon>Actinomycetes</taxon>
        <taxon>Micromonosporales</taxon>
        <taxon>Micromonosporaceae</taxon>
        <taxon>Hamadaea</taxon>
    </lineage>
</organism>
<evidence type="ECO:0000313" key="2">
    <source>
        <dbReference type="Proteomes" id="UP001595816"/>
    </source>
</evidence>
<accession>A0ABV8LWI1</accession>
<keyword evidence="2" id="KW-1185">Reference proteome</keyword>
<evidence type="ECO:0000313" key="1">
    <source>
        <dbReference type="EMBL" id="MFC4135386.1"/>
    </source>
</evidence>
<dbReference type="SUPFAM" id="SSF53098">
    <property type="entry name" value="Ribonuclease H-like"/>
    <property type="match status" value="1"/>
</dbReference>
<evidence type="ECO:0008006" key="3">
    <source>
        <dbReference type="Google" id="ProtNLM"/>
    </source>
</evidence>
<protein>
    <recommendedName>
        <fullName evidence="3">NurA domain-containing protein</fullName>
    </recommendedName>
</protein>
<name>A0ABV8LWI1_9ACTN</name>